<dbReference type="GO" id="GO:0005634">
    <property type="term" value="C:nucleus"/>
    <property type="evidence" value="ECO:0007669"/>
    <property type="project" value="TreeGrafter"/>
</dbReference>
<dbReference type="Pfam" id="PF07971">
    <property type="entry name" value="Glyco_hydro_92"/>
    <property type="match status" value="1"/>
</dbReference>
<feature type="compositionally biased region" description="Low complexity" evidence="1">
    <location>
        <begin position="800"/>
        <end position="818"/>
    </location>
</feature>
<protein>
    <submittedName>
        <fullName evidence="5">Alpha-1,2-mannosidase, putative subfamily</fullName>
    </submittedName>
</protein>
<evidence type="ECO:0000313" key="6">
    <source>
        <dbReference type="Proteomes" id="UP001221757"/>
    </source>
</evidence>
<dbReference type="FunFam" id="1.20.1050.60:FF:000002">
    <property type="entry name" value="Glycosyl hydrolase family 92"/>
    <property type="match status" value="1"/>
</dbReference>
<feature type="signal peptide" evidence="2">
    <location>
        <begin position="1"/>
        <end position="22"/>
    </location>
</feature>
<reference evidence="5" key="1">
    <citation type="submission" date="2023-03" db="EMBL/GenBank/DDBJ databases">
        <title>Massive genome expansion in bonnet fungi (Mycena s.s.) driven by repeated elements and novel gene families across ecological guilds.</title>
        <authorList>
            <consortium name="Lawrence Berkeley National Laboratory"/>
            <person name="Harder C.B."/>
            <person name="Miyauchi S."/>
            <person name="Viragh M."/>
            <person name="Kuo A."/>
            <person name="Thoen E."/>
            <person name="Andreopoulos B."/>
            <person name="Lu D."/>
            <person name="Skrede I."/>
            <person name="Drula E."/>
            <person name="Henrissat B."/>
            <person name="Morin E."/>
            <person name="Kohler A."/>
            <person name="Barry K."/>
            <person name="LaButti K."/>
            <person name="Morin E."/>
            <person name="Salamov A."/>
            <person name="Lipzen A."/>
            <person name="Mereny Z."/>
            <person name="Hegedus B."/>
            <person name="Baldrian P."/>
            <person name="Stursova M."/>
            <person name="Weitz H."/>
            <person name="Taylor A."/>
            <person name="Grigoriev I.V."/>
            <person name="Nagy L.G."/>
            <person name="Martin F."/>
            <person name="Kauserud H."/>
        </authorList>
    </citation>
    <scope>NUCLEOTIDE SEQUENCE</scope>
    <source>
        <strain evidence="5">CBHHK067</strain>
    </source>
</reference>
<dbReference type="Gene3D" id="2.70.98.10">
    <property type="match status" value="1"/>
</dbReference>
<dbReference type="PANTHER" id="PTHR12143:SF42">
    <property type="entry name" value="PUTATIVE SUBFAMILY (AFU_ORTHOLOGUE AFUA_6G13760)-RELATED"/>
    <property type="match status" value="1"/>
</dbReference>
<evidence type="ECO:0000259" key="3">
    <source>
        <dbReference type="Pfam" id="PF07971"/>
    </source>
</evidence>
<dbReference type="InterPro" id="IPR008928">
    <property type="entry name" value="6-hairpin_glycosidase_sf"/>
</dbReference>
<dbReference type="GO" id="GO:0006516">
    <property type="term" value="P:glycoprotein catabolic process"/>
    <property type="evidence" value="ECO:0007669"/>
    <property type="project" value="TreeGrafter"/>
</dbReference>
<dbReference type="Proteomes" id="UP001221757">
    <property type="component" value="Unassembled WGS sequence"/>
</dbReference>
<dbReference type="GO" id="GO:0005829">
    <property type="term" value="C:cytosol"/>
    <property type="evidence" value="ECO:0007669"/>
    <property type="project" value="TreeGrafter"/>
</dbReference>
<dbReference type="PANTHER" id="PTHR12143">
    <property type="entry name" value="PEPTIDE N-GLYCANASE PNGASE -RELATED"/>
    <property type="match status" value="1"/>
</dbReference>
<dbReference type="InterPro" id="IPR005887">
    <property type="entry name" value="GH92_a_mannosidase_put"/>
</dbReference>
<dbReference type="GO" id="GO:0005975">
    <property type="term" value="P:carbohydrate metabolic process"/>
    <property type="evidence" value="ECO:0007669"/>
    <property type="project" value="InterPro"/>
</dbReference>
<gene>
    <name evidence="5" type="ORF">B0H17DRAFT_632119</name>
</gene>
<feature type="region of interest" description="Disordered" evidence="1">
    <location>
        <begin position="464"/>
        <end position="487"/>
    </location>
</feature>
<dbReference type="Gene3D" id="1.20.1610.10">
    <property type="entry name" value="alpha-1,2-mannosidases domains"/>
    <property type="match status" value="1"/>
</dbReference>
<dbReference type="Gene3D" id="1.20.1050.60">
    <property type="entry name" value="alpha-1,2-mannosidase"/>
    <property type="match status" value="1"/>
</dbReference>
<dbReference type="AlphaFoldDB" id="A0AAD7DEB1"/>
<name>A0AAD7DEB1_MYCRO</name>
<dbReference type="EMBL" id="JARKIE010000070">
    <property type="protein sequence ID" value="KAJ7689682.1"/>
    <property type="molecule type" value="Genomic_DNA"/>
</dbReference>
<dbReference type="SUPFAM" id="SSF48208">
    <property type="entry name" value="Six-hairpin glycosidases"/>
    <property type="match status" value="1"/>
</dbReference>
<dbReference type="InterPro" id="IPR012939">
    <property type="entry name" value="Glyco_hydro_92"/>
</dbReference>
<evidence type="ECO:0000313" key="5">
    <source>
        <dbReference type="EMBL" id="KAJ7689682.1"/>
    </source>
</evidence>
<sequence>MKAPRFVVVLFSFSTLLALVAAQDPAQFVNPFIGTINGGHVFPGATLPWGSVKASADSTSNDNQAGFVSDGSPITGISQLHDDGTGGGKSLGNFPLLPLTSTECANHDLAKCTLDYSRRALGHGEPTASPGYFGIPLNNGVHAEVTVTHHAALHRFTYPPGADPLLLLLDVTGDLASNYVNDGRVTVSPNPRTNGTRVTGAGRWVPSFGQKTYQAYFCFDAPHTFVQAKYYRSLALTELNTTDTFDQEIGSYGSAGVLMAFAPGAAHTLSVRIGISWTSTARACAYAEEEIPDIAAFEAVKSAARAKWNEVLGTIEVDATGVSDDTQQLFWTSLYRTYLAPINITGDNPLWDSREPFYDSFYCIWDTFRVIHPLYAITAPAAQAEIVRALIDIYRNTGWLPDCRMSTDMGFVQGGSNADSLLSDSFVKGITAGIDWEEGFNAMVKDATVAGDFEVQGRGGINSRERLGYVPVGDSDHPPSSGPNSRSASRLVEYAYNDFSIGLVAQGLNKTVDMMHYFNKSGDWFNIWNPDAVHSGFKGFLQPRRADGKWFFGPHDAGNVFRPDHCSPVYGHNDCFLGSGGGEFYEASSWEYSWYVPHDMASLVKAMGGPDTFSSRLDTFFTAGFHDMGDEPGFLPTYLYNYVGQPAKTVDRVDATIATYYNTSLNGLPGNDDSGSMGAYVVWSHLGFFPVAGQDTYLLNRPYFPKITIRNEANGAVATIIASGLSAQNKYIQSATLNGEAYTKNWISHRLFTEGGTLIFVMGSSKSSTWGTRWDDLPMSLSTKGFGCEACSSPTKLHEPPSAASSSSGPAGTPSGSVGVGAGSEVVVEGVEKTNGFVAYLIFLLLAD</sequence>
<feature type="chain" id="PRO_5042294940" evidence="2">
    <location>
        <begin position="23"/>
        <end position="848"/>
    </location>
</feature>
<comment type="caution">
    <text evidence="5">The sequence shown here is derived from an EMBL/GenBank/DDBJ whole genome shotgun (WGS) entry which is preliminary data.</text>
</comment>
<dbReference type="InterPro" id="IPR050883">
    <property type="entry name" value="PNGase"/>
</dbReference>
<dbReference type="InterPro" id="IPR014718">
    <property type="entry name" value="GH-type_carb-bd"/>
</dbReference>
<dbReference type="GO" id="GO:0030246">
    <property type="term" value="F:carbohydrate binding"/>
    <property type="evidence" value="ECO:0007669"/>
    <property type="project" value="InterPro"/>
</dbReference>
<dbReference type="Gene3D" id="3.30.2080.10">
    <property type="entry name" value="GH92 mannosidase domain"/>
    <property type="match status" value="1"/>
</dbReference>
<keyword evidence="2" id="KW-0732">Signal</keyword>
<keyword evidence="6" id="KW-1185">Reference proteome</keyword>
<feature type="domain" description="Glycosyl hydrolase family 92" evidence="3">
    <location>
        <begin position="283"/>
        <end position="764"/>
    </location>
</feature>
<dbReference type="GO" id="GO:0000224">
    <property type="term" value="F:peptide-N4-(N-acetyl-beta-glucosaminyl)asparagine amidase activity"/>
    <property type="evidence" value="ECO:0007669"/>
    <property type="project" value="TreeGrafter"/>
</dbReference>
<dbReference type="NCBIfam" id="TIGR01180">
    <property type="entry name" value="aman2_put"/>
    <property type="match status" value="1"/>
</dbReference>
<dbReference type="InterPro" id="IPR041371">
    <property type="entry name" value="GH92_N"/>
</dbReference>
<evidence type="ECO:0000256" key="2">
    <source>
        <dbReference type="SAM" id="SignalP"/>
    </source>
</evidence>
<evidence type="ECO:0000256" key="1">
    <source>
        <dbReference type="SAM" id="MobiDB-lite"/>
    </source>
</evidence>
<feature type="domain" description="Glycosyl hydrolase family 92 N-terminal" evidence="4">
    <location>
        <begin position="28"/>
        <end position="276"/>
    </location>
</feature>
<organism evidence="5 6">
    <name type="scientific">Mycena rosella</name>
    <name type="common">Pink bonnet</name>
    <name type="synonym">Agaricus rosellus</name>
    <dbReference type="NCBI Taxonomy" id="1033263"/>
    <lineage>
        <taxon>Eukaryota</taxon>
        <taxon>Fungi</taxon>
        <taxon>Dikarya</taxon>
        <taxon>Basidiomycota</taxon>
        <taxon>Agaricomycotina</taxon>
        <taxon>Agaricomycetes</taxon>
        <taxon>Agaricomycetidae</taxon>
        <taxon>Agaricales</taxon>
        <taxon>Marasmiineae</taxon>
        <taxon>Mycenaceae</taxon>
        <taxon>Mycena</taxon>
    </lineage>
</organism>
<dbReference type="Pfam" id="PF17678">
    <property type="entry name" value="Glyco_hydro_92N"/>
    <property type="match status" value="1"/>
</dbReference>
<proteinExistence type="predicted"/>
<dbReference type="FunFam" id="3.30.2080.10:FF:000001">
    <property type="entry name" value="Alpha-1,2-mannosidase subfamily"/>
    <property type="match status" value="1"/>
</dbReference>
<feature type="region of interest" description="Disordered" evidence="1">
    <location>
        <begin position="797"/>
        <end position="818"/>
    </location>
</feature>
<accession>A0AAD7DEB1</accession>
<evidence type="ECO:0000259" key="4">
    <source>
        <dbReference type="Pfam" id="PF17678"/>
    </source>
</evidence>